<keyword evidence="15" id="KW-1185">Reference proteome</keyword>
<name>A0A7G1G9J7_9BACT</name>
<dbReference type="GO" id="GO:0044208">
    <property type="term" value="P:'de novo' AMP biosynthetic process"/>
    <property type="evidence" value="ECO:0007669"/>
    <property type="project" value="UniProtKB-UniPathway"/>
</dbReference>
<dbReference type="GO" id="GO:0005829">
    <property type="term" value="C:cytosol"/>
    <property type="evidence" value="ECO:0007669"/>
    <property type="project" value="TreeGrafter"/>
</dbReference>
<dbReference type="CDD" id="cd01360">
    <property type="entry name" value="Adenylsuccinate_lyase_1"/>
    <property type="match status" value="1"/>
</dbReference>
<evidence type="ECO:0000256" key="4">
    <source>
        <dbReference type="ARBA" id="ARBA00012339"/>
    </source>
</evidence>
<dbReference type="UniPathway" id="UPA00075">
    <property type="reaction ID" value="UER00336"/>
</dbReference>
<dbReference type="NCBIfam" id="TIGR00928">
    <property type="entry name" value="purB"/>
    <property type="match status" value="1"/>
</dbReference>
<dbReference type="FunFam" id="1.20.200.10:FF:000008">
    <property type="entry name" value="Adenylosuccinate lyase"/>
    <property type="match status" value="1"/>
</dbReference>
<accession>A0A7G1G9J7</accession>
<evidence type="ECO:0000256" key="11">
    <source>
        <dbReference type="NCBIfam" id="TIGR00928"/>
    </source>
</evidence>
<gene>
    <name evidence="14" type="primary">purB</name>
    <name evidence="14" type="ORF">OSSY52_17680</name>
</gene>
<dbReference type="KEGG" id="ocy:OSSY52_17680"/>
<dbReference type="GO" id="GO:0070626">
    <property type="term" value="F:(S)-2-(5-amino-1-(5-phospho-D-ribosyl)imidazole-4-carboxamido) succinate lyase (fumarate-forming) activity"/>
    <property type="evidence" value="ECO:0007669"/>
    <property type="project" value="TreeGrafter"/>
</dbReference>
<dbReference type="Gene3D" id="1.10.275.10">
    <property type="entry name" value="Fumarase/aspartase (N-terminal domain)"/>
    <property type="match status" value="1"/>
</dbReference>
<comment type="pathway">
    <text evidence="2 12">Purine metabolism; AMP biosynthesis via de novo pathway; AMP from IMP: step 2/2.</text>
</comment>
<evidence type="ECO:0000256" key="12">
    <source>
        <dbReference type="RuleBase" id="RU361172"/>
    </source>
</evidence>
<dbReference type="SMART" id="SM00998">
    <property type="entry name" value="ADSL_C"/>
    <property type="match status" value="1"/>
</dbReference>
<keyword evidence="6 12" id="KW-0658">Purine biosynthesis</keyword>
<dbReference type="RefSeq" id="WP_190614283.1">
    <property type="nucleotide sequence ID" value="NZ_AP018712.1"/>
</dbReference>
<dbReference type="AlphaFoldDB" id="A0A7G1G9J7"/>
<dbReference type="InterPro" id="IPR020557">
    <property type="entry name" value="Fumarate_lyase_CS"/>
</dbReference>
<feature type="domain" description="Adenylosuccinate lyase C-terminal" evidence="13">
    <location>
        <begin position="349"/>
        <end position="429"/>
    </location>
</feature>
<dbReference type="PANTHER" id="PTHR43172:SF1">
    <property type="entry name" value="ADENYLOSUCCINATE LYASE"/>
    <property type="match status" value="1"/>
</dbReference>
<dbReference type="FunFam" id="1.10.40.30:FF:000007">
    <property type="entry name" value="Adenylosuccinate lyase"/>
    <property type="match status" value="1"/>
</dbReference>
<comment type="pathway">
    <text evidence="1 12">Purine metabolism; IMP biosynthesis via de novo pathway; 5-amino-1-(5-phospho-D-ribosyl)imidazole-4-carboxamide from 5-amino-1-(5-phospho-D-ribosyl)imidazole-4-carboxylate: step 2/2.</text>
</comment>
<evidence type="ECO:0000313" key="14">
    <source>
        <dbReference type="EMBL" id="BBE31627.1"/>
    </source>
</evidence>
<evidence type="ECO:0000313" key="15">
    <source>
        <dbReference type="Proteomes" id="UP000516361"/>
    </source>
</evidence>
<sequence length="430" mass="49381">MIERYSLSPIKDIWGLKEQYQRWLEVEVAVVRAFEEKNEAPKGTVDKILEKANINVEKILDIEKVVDHDVIAFIKGVTENMGDEARYFHKGLTSSDVVDTAWALAMKRAGELILEKLEKYADSLKKLAIKHKYTVTVGRSHGIHAEPTSFGLKILSFLAETERNIERLKTSIKSISTGKISGAVGNYANISPEIETLALSYLGLTPAKVSTQVVPRDLHSEFFNTLALMGAGIERMATEIRHLQKTEVLEAQEPFKKGQRGSSAMPHKKNPIICERLTGMARMLRSYTVSGFENITLWHERDISHSSVERVFVPDACMTAYYMLEKSIYLIDNLIVYENRMKETFEKSYNLVYSQRVMLGLVEKGVSREVAYKTVQENALKAWDERRDFKTYIMNDDRITDKINKEEIEKFFSNDYYLKNIDKIYERFGL</sequence>
<dbReference type="SUPFAM" id="SSF48557">
    <property type="entry name" value="L-aspartase-like"/>
    <property type="match status" value="1"/>
</dbReference>
<dbReference type="InterPro" id="IPR008948">
    <property type="entry name" value="L-Aspartase-like"/>
</dbReference>
<dbReference type="EMBL" id="AP018712">
    <property type="protein sequence ID" value="BBE31627.1"/>
    <property type="molecule type" value="Genomic_DNA"/>
</dbReference>
<evidence type="ECO:0000256" key="5">
    <source>
        <dbReference type="ARBA" id="ARBA00017058"/>
    </source>
</evidence>
<dbReference type="InterPro" id="IPR019468">
    <property type="entry name" value="AdenyloSucc_lyase_C"/>
</dbReference>
<dbReference type="PRINTS" id="PR00145">
    <property type="entry name" value="ARGSUCLYASE"/>
</dbReference>
<dbReference type="PANTHER" id="PTHR43172">
    <property type="entry name" value="ADENYLOSUCCINATE LYASE"/>
    <property type="match status" value="1"/>
</dbReference>
<dbReference type="Gene3D" id="1.20.200.10">
    <property type="entry name" value="Fumarase/aspartase (Central domain)"/>
    <property type="match status" value="1"/>
</dbReference>
<dbReference type="GO" id="GO:0006189">
    <property type="term" value="P:'de novo' IMP biosynthetic process"/>
    <property type="evidence" value="ECO:0007669"/>
    <property type="project" value="UniProtKB-UniPathway"/>
</dbReference>
<evidence type="ECO:0000256" key="10">
    <source>
        <dbReference type="ARBA" id="ARBA00049115"/>
    </source>
</evidence>
<dbReference type="Gene3D" id="1.10.40.30">
    <property type="entry name" value="Fumarase/aspartase (C-terminal domain)"/>
    <property type="match status" value="1"/>
</dbReference>
<dbReference type="EC" id="4.3.2.2" evidence="4 11"/>
<dbReference type="Proteomes" id="UP000516361">
    <property type="component" value="Chromosome"/>
</dbReference>
<comment type="similarity">
    <text evidence="3 12">Belongs to the lyase 1 family. Adenylosuccinate lyase subfamily.</text>
</comment>
<dbReference type="Pfam" id="PF10397">
    <property type="entry name" value="ADSL_C"/>
    <property type="match status" value="1"/>
</dbReference>
<reference evidence="14 15" key="1">
    <citation type="submission" date="2018-06" db="EMBL/GenBank/DDBJ databases">
        <title>Genome sequencing of Oceanotoga sp. sy52.</title>
        <authorList>
            <person name="Mori K."/>
        </authorList>
    </citation>
    <scope>NUCLEOTIDE SEQUENCE [LARGE SCALE GENOMIC DNA]</scope>
    <source>
        <strain evidence="15">sy52</strain>
    </source>
</reference>
<evidence type="ECO:0000256" key="7">
    <source>
        <dbReference type="ARBA" id="ARBA00023239"/>
    </source>
</evidence>
<dbReference type="InterPro" id="IPR022761">
    <property type="entry name" value="Fumarate_lyase_N"/>
</dbReference>
<evidence type="ECO:0000256" key="9">
    <source>
        <dbReference type="ARBA" id="ARBA00030717"/>
    </source>
</evidence>
<dbReference type="InterPro" id="IPR000362">
    <property type="entry name" value="Fumarate_lyase_fam"/>
</dbReference>
<comment type="catalytic activity">
    <reaction evidence="10">
        <text>N(6)-(1,2-dicarboxyethyl)-AMP = fumarate + AMP</text>
        <dbReference type="Rhea" id="RHEA:16853"/>
        <dbReference type="ChEBI" id="CHEBI:29806"/>
        <dbReference type="ChEBI" id="CHEBI:57567"/>
        <dbReference type="ChEBI" id="CHEBI:456215"/>
        <dbReference type="EC" id="4.3.2.2"/>
    </reaction>
    <physiologicalReaction direction="left-to-right" evidence="10">
        <dbReference type="Rhea" id="RHEA:16854"/>
    </physiologicalReaction>
</comment>
<dbReference type="FunCoup" id="A0A7G1G9J7">
    <property type="interactions" value="397"/>
</dbReference>
<evidence type="ECO:0000256" key="1">
    <source>
        <dbReference type="ARBA" id="ARBA00004706"/>
    </source>
</evidence>
<dbReference type="PROSITE" id="PS00163">
    <property type="entry name" value="FUMARATE_LYASES"/>
    <property type="match status" value="1"/>
</dbReference>
<evidence type="ECO:0000259" key="13">
    <source>
        <dbReference type="SMART" id="SM00998"/>
    </source>
</evidence>
<evidence type="ECO:0000256" key="3">
    <source>
        <dbReference type="ARBA" id="ARBA00008273"/>
    </source>
</evidence>
<organism evidence="14 15">
    <name type="scientific">Tepiditoga spiralis</name>
    <dbReference type="NCBI Taxonomy" id="2108365"/>
    <lineage>
        <taxon>Bacteria</taxon>
        <taxon>Thermotogati</taxon>
        <taxon>Thermotogota</taxon>
        <taxon>Thermotogae</taxon>
        <taxon>Petrotogales</taxon>
        <taxon>Petrotogaceae</taxon>
        <taxon>Tepiditoga</taxon>
    </lineage>
</organism>
<dbReference type="PRINTS" id="PR00149">
    <property type="entry name" value="FUMRATELYASE"/>
</dbReference>
<dbReference type="GO" id="GO:0004018">
    <property type="term" value="F:N6-(1,2-dicarboxyethyl)AMP AMP-lyase (fumarate-forming) activity"/>
    <property type="evidence" value="ECO:0007669"/>
    <property type="project" value="UniProtKB-UniRule"/>
</dbReference>
<keyword evidence="7 12" id="KW-0456">Lyase</keyword>
<evidence type="ECO:0000256" key="2">
    <source>
        <dbReference type="ARBA" id="ARBA00004734"/>
    </source>
</evidence>
<dbReference type="UniPathway" id="UPA00074">
    <property type="reaction ID" value="UER00132"/>
</dbReference>
<evidence type="ECO:0000256" key="6">
    <source>
        <dbReference type="ARBA" id="ARBA00022755"/>
    </source>
</evidence>
<protein>
    <recommendedName>
        <fullName evidence="5 11">Adenylosuccinate lyase</fullName>
        <shortName evidence="12">ASL</shortName>
        <ecNumber evidence="4 11">4.3.2.2</ecNumber>
    </recommendedName>
    <alternativeName>
        <fullName evidence="9 12">Adenylosuccinase</fullName>
    </alternativeName>
</protein>
<dbReference type="Pfam" id="PF00206">
    <property type="entry name" value="Lyase_1"/>
    <property type="match status" value="1"/>
</dbReference>
<dbReference type="InParanoid" id="A0A7G1G9J7"/>
<dbReference type="InterPro" id="IPR024083">
    <property type="entry name" value="Fumarase/histidase_N"/>
</dbReference>
<evidence type="ECO:0000256" key="8">
    <source>
        <dbReference type="ARBA" id="ARBA00024477"/>
    </source>
</evidence>
<proteinExistence type="inferred from homology"/>
<dbReference type="InterPro" id="IPR004769">
    <property type="entry name" value="Pur_lyase"/>
</dbReference>
<comment type="catalytic activity">
    <reaction evidence="8">
        <text>(2S)-2-[5-amino-1-(5-phospho-beta-D-ribosyl)imidazole-4-carboxamido]succinate = 5-amino-1-(5-phospho-beta-D-ribosyl)imidazole-4-carboxamide + fumarate</text>
        <dbReference type="Rhea" id="RHEA:23920"/>
        <dbReference type="ChEBI" id="CHEBI:29806"/>
        <dbReference type="ChEBI" id="CHEBI:58443"/>
        <dbReference type="ChEBI" id="CHEBI:58475"/>
        <dbReference type="EC" id="4.3.2.2"/>
    </reaction>
    <physiologicalReaction direction="left-to-right" evidence="8">
        <dbReference type="Rhea" id="RHEA:23921"/>
    </physiologicalReaction>
</comment>